<dbReference type="Proteomes" id="UP000777482">
    <property type="component" value="Unassembled WGS sequence"/>
</dbReference>
<keyword evidence="3" id="KW-1185">Reference proteome</keyword>
<sequence>MSPPASAAHPAPAMVARERKPWYRTNVTLPPWLLLLNLGFAIVSIVLCRRMLPPQRDQAIALADRFPEACEVRIANLVVLDENGSVLDPGTTVHRFVRGHPGCSKT</sequence>
<evidence type="ECO:0000313" key="3">
    <source>
        <dbReference type="Proteomes" id="UP000777482"/>
    </source>
</evidence>
<name>A0A9P6W4H2_RHOMI</name>
<comment type="caution">
    <text evidence="2">The sequence shown here is derived from an EMBL/GenBank/DDBJ whole genome shotgun (WGS) entry which is preliminary data.</text>
</comment>
<keyword evidence="1" id="KW-0472">Membrane</keyword>
<reference evidence="2 3" key="1">
    <citation type="submission" date="2020-11" db="EMBL/GenBank/DDBJ databases">
        <title>Kefir isolates.</title>
        <authorList>
            <person name="Marcisauskas S."/>
            <person name="Kim Y."/>
            <person name="Blasche S."/>
        </authorList>
    </citation>
    <scope>NUCLEOTIDE SEQUENCE [LARGE SCALE GENOMIC DNA]</scope>
    <source>
        <strain evidence="2 3">KR</strain>
    </source>
</reference>
<feature type="transmembrane region" description="Helical" evidence="1">
    <location>
        <begin position="29"/>
        <end position="48"/>
    </location>
</feature>
<dbReference type="OrthoDB" id="10335278at2759"/>
<dbReference type="EMBL" id="PUHQ01000027">
    <property type="protein sequence ID" value="KAG0662387.1"/>
    <property type="molecule type" value="Genomic_DNA"/>
</dbReference>
<evidence type="ECO:0000313" key="2">
    <source>
        <dbReference type="EMBL" id="KAG0662387.1"/>
    </source>
</evidence>
<keyword evidence="1" id="KW-1133">Transmembrane helix</keyword>
<organism evidence="2 3">
    <name type="scientific">Rhodotorula mucilaginosa</name>
    <name type="common">Yeast</name>
    <name type="synonym">Rhodotorula rubra</name>
    <dbReference type="NCBI Taxonomy" id="5537"/>
    <lineage>
        <taxon>Eukaryota</taxon>
        <taxon>Fungi</taxon>
        <taxon>Dikarya</taxon>
        <taxon>Basidiomycota</taxon>
        <taxon>Pucciniomycotina</taxon>
        <taxon>Microbotryomycetes</taxon>
        <taxon>Sporidiobolales</taxon>
        <taxon>Sporidiobolaceae</taxon>
        <taxon>Rhodotorula</taxon>
    </lineage>
</organism>
<protein>
    <submittedName>
        <fullName evidence="2">Uncharacterized protein</fullName>
    </submittedName>
</protein>
<proteinExistence type="predicted"/>
<evidence type="ECO:0000256" key="1">
    <source>
        <dbReference type="SAM" id="Phobius"/>
    </source>
</evidence>
<dbReference type="AlphaFoldDB" id="A0A9P6W4H2"/>
<gene>
    <name evidence="2" type="ORF">C6P46_003333</name>
</gene>
<keyword evidence="1" id="KW-0812">Transmembrane</keyword>
<accession>A0A9P6W4H2</accession>